<dbReference type="Proteomes" id="UP001151760">
    <property type="component" value="Unassembled WGS sequence"/>
</dbReference>
<comment type="caution">
    <text evidence="2">The sequence shown here is derived from an EMBL/GenBank/DDBJ whole genome shotgun (WGS) entry which is preliminary data.</text>
</comment>
<keyword evidence="3" id="KW-1185">Reference proteome</keyword>
<evidence type="ECO:0000313" key="2">
    <source>
        <dbReference type="EMBL" id="GJS54716.1"/>
    </source>
</evidence>
<feature type="region of interest" description="Disordered" evidence="1">
    <location>
        <begin position="1"/>
        <end position="29"/>
    </location>
</feature>
<gene>
    <name evidence="2" type="ORF">Tco_0628078</name>
</gene>
<protein>
    <submittedName>
        <fullName evidence="2">Uncharacterized protein</fullName>
    </submittedName>
</protein>
<name>A0ABQ4WP88_9ASTR</name>
<reference evidence="2" key="2">
    <citation type="submission" date="2022-01" db="EMBL/GenBank/DDBJ databases">
        <authorList>
            <person name="Yamashiro T."/>
            <person name="Shiraishi A."/>
            <person name="Satake H."/>
            <person name="Nakayama K."/>
        </authorList>
    </citation>
    <scope>NUCLEOTIDE SEQUENCE</scope>
</reference>
<evidence type="ECO:0000313" key="3">
    <source>
        <dbReference type="Proteomes" id="UP001151760"/>
    </source>
</evidence>
<dbReference type="EMBL" id="BQNB010008819">
    <property type="protein sequence ID" value="GJS54716.1"/>
    <property type="molecule type" value="Genomic_DNA"/>
</dbReference>
<feature type="compositionally biased region" description="Low complexity" evidence="1">
    <location>
        <begin position="8"/>
        <end position="28"/>
    </location>
</feature>
<sequence length="523" mass="59701">MSLHHRNPTTSEPQSTPTPTTKSQSVTTNSNHIHQNFYITIVFTSFESSHAAANHRRIARYRCDLIPEIPPHHNNHNTNRVYQLDIYSLVIITELQRIYGKSSTANVKGRQSSFAAVTLKQELTYSGTGGRNRSKKVVIVFKLPRGNSACNYSAQSQRGKGATCVYREKFLLVEAQDQVKFDKEEIGIFGRPWKLSEGSAKAFLMANLSGYGSDVLSEFADFEKEINYLKQTLSEQSKEFFDDSKCSVNGILFAYDESVHYVEMCTSVQLEAERIKQHNMGLKKMSIKTFKRFTEHEQHCISLEIAMQLNKDFFQKNNTSVNQIGPSFDQLFKLNNLKAELQAKDTTIEKLKANIKLHQYSDLLLNIQLIQEFLGHVIDTCPDIHKPSEKLVDVTRINMRKIVSFMFDARHELCFLEFVFDINASSKSKSVKKAKMKEVWKPTRKVFTKIGYKWKPTGRTFTLVENACPLTRITTTNKVPLRELVPLEVIAQESVVRDLSKLMSSSLLQLRCGSSSVEKLQLL</sequence>
<accession>A0ABQ4WP88</accession>
<evidence type="ECO:0000256" key="1">
    <source>
        <dbReference type="SAM" id="MobiDB-lite"/>
    </source>
</evidence>
<reference evidence="2" key="1">
    <citation type="journal article" date="2022" name="Int. J. Mol. Sci.">
        <title>Draft Genome of Tanacetum Coccineum: Genomic Comparison of Closely Related Tanacetum-Family Plants.</title>
        <authorList>
            <person name="Yamashiro T."/>
            <person name="Shiraishi A."/>
            <person name="Nakayama K."/>
            <person name="Satake H."/>
        </authorList>
    </citation>
    <scope>NUCLEOTIDE SEQUENCE</scope>
</reference>
<organism evidence="2 3">
    <name type="scientific">Tanacetum coccineum</name>
    <dbReference type="NCBI Taxonomy" id="301880"/>
    <lineage>
        <taxon>Eukaryota</taxon>
        <taxon>Viridiplantae</taxon>
        <taxon>Streptophyta</taxon>
        <taxon>Embryophyta</taxon>
        <taxon>Tracheophyta</taxon>
        <taxon>Spermatophyta</taxon>
        <taxon>Magnoliopsida</taxon>
        <taxon>eudicotyledons</taxon>
        <taxon>Gunneridae</taxon>
        <taxon>Pentapetalae</taxon>
        <taxon>asterids</taxon>
        <taxon>campanulids</taxon>
        <taxon>Asterales</taxon>
        <taxon>Asteraceae</taxon>
        <taxon>Asteroideae</taxon>
        <taxon>Anthemideae</taxon>
        <taxon>Anthemidinae</taxon>
        <taxon>Tanacetum</taxon>
    </lineage>
</organism>
<proteinExistence type="predicted"/>